<dbReference type="EMBL" id="JAIVFG010000042">
    <property type="protein sequence ID" value="MDB0573125.1"/>
    <property type="molecule type" value="Genomic_DNA"/>
</dbReference>
<dbReference type="InterPro" id="IPR011989">
    <property type="entry name" value="ARM-like"/>
</dbReference>
<feature type="compositionally biased region" description="Basic and acidic residues" evidence="1">
    <location>
        <begin position="135"/>
        <end position="144"/>
    </location>
</feature>
<dbReference type="Gene3D" id="1.25.10.10">
    <property type="entry name" value="Leucine-rich Repeat Variant"/>
    <property type="match status" value="1"/>
</dbReference>
<feature type="region of interest" description="Disordered" evidence="1">
    <location>
        <begin position="2237"/>
        <end position="2264"/>
    </location>
</feature>
<feature type="compositionally biased region" description="Polar residues" evidence="1">
    <location>
        <begin position="2833"/>
        <end position="2844"/>
    </location>
</feature>
<dbReference type="Proteomes" id="UP001144050">
    <property type="component" value="Unassembled WGS sequence"/>
</dbReference>
<comment type="caution">
    <text evidence="2">The sequence shown here is derived from an EMBL/GenBank/DDBJ whole genome shotgun (WGS) entry which is preliminary data.</text>
</comment>
<gene>
    <name evidence="2" type="ORF">LBW59_20425</name>
</gene>
<organism evidence="2 3">
    <name type="scientific">Ralstonia solanacearum</name>
    <name type="common">Pseudomonas solanacearum</name>
    <dbReference type="NCBI Taxonomy" id="305"/>
    <lineage>
        <taxon>Bacteria</taxon>
        <taxon>Pseudomonadati</taxon>
        <taxon>Pseudomonadota</taxon>
        <taxon>Betaproteobacteria</taxon>
        <taxon>Burkholderiales</taxon>
        <taxon>Burkholderiaceae</taxon>
        <taxon>Ralstonia</taxon>
        <taxon>Ralstonia solanacearum species complex</taxon>
    </lineage>
</organism>
<name>A0AAW5ZUG3_RALSL</name>
<dbReference type="InterPro" id="IPR016024">
    <property type="entry name" value="ARM-type_fold"/>
</dbReference>
<accession>A0AAW5ZUG3</accession>
<protein>
    <submittedName>
        <fullName evidence="2">Type III effector protein (Skwp 4)</fullName>
    </submittedName>
</protein>
<evidence type="ECO:0000256" key="1">
    <source>
        <dbReference type="SAM" id="MobiDB-lite"/>
    </source>
</evidence>
<feature type="region of interest" description="Disordered" evidence="1">
    <location>
        <begin position="2802"/>
        <end position="2846"/>
    </location>
</feature>
<dbReference type="NCBIfam" id="NF041399">
    <property type="entry name" value="XopAD"/>
    <property type="match status" value="1"/>
</dbReference>
<dbReference type="SUPFAM" id="SSF48371">
    <property type="entry name" value="ARM repeat"/>
    <property type="match status" value="3"/>
</dbReference>
<proteinExistence type="predicted"/>
<feature type="region of interest" description="Disordered" evidence="1">
    <location>
        <begin position="119"/>
        <end position="144"/>
    </location>
</feature>
<dbReference type="NCBIfam" id="NF006608">
    <property type="entry name" value="PRK09169.1-2"/>
    <property type="match status" value="4"/>
</dbReference>
<feature type="compositionally biased region" description="Basic and acidic residues" evidence="1">
    <location>
        <begin position="2814"/>
        <end position="2825"/>
    </location>
</feature>
<evidence type="ECO:0000313" key="3">
    <source>
        <dbReference type="Proteomes" id="UP001144050"/>
    </source>
</evidence>
<feature type="compositionally biased region" description="Basic and acidic residues" evidence="1">
    <location>
        <begin position="20"/>
        <end position="36"/>
    </location>
</feature>
<dbReference type="RefSeq" id="WP_271657107.1">
    <property type="nucleotide sequence ID" value="NZ_JAIVFG010000042.1"/>
</dbReference>
<evidence type="ECO:0000313" key="2">
    <source>
        <dbReference type="EMBL" id="MDB0573125.1"/>
    </source>
</evidence>
<feature type="compositionally biased region" description="Basic and acidic residues" evidence="1">
    <location>
        <begin position="84"/>
        <end position="93"/>
    </location>
</feature>
<sequence>MVSKRTVSNIHHARIALHAPHRDTSPQTPTKDRLTRVADGPLESLHRTRRNALQRPARPSATKNRSLSRKAESIARPIQPPAHTPDRAEDGRHVRGQPPASKHKRGFAALADTRTASQRRFGHASAPHGRQALRPRVESDREPTSEQMIDYGKWLNHVARAQLDEQRQDQCTSLRNLVTHARAKKVAPESCIDLARANVLAQQNGYGLALVFLDAAVPPEENTRRLDGYLLALSTASFRAPPKIRLDLLDCVDMAAHYLTKTAWFESAPLHQLANLANLLSKYSNRSACAQAVAWIAGQVLKPGQSLQLTAKLLALLTNAFSKHPASRPCEQAVAHIGLHVLDKPVQEWPPQSIGLLLNAFSKWPGNADCTTAAKYLITWLCQPDSQLQRLDGRGIATVLNAVSKWPGSATCRIAAKQLASWLSGHTGLLHALDAQGVANTLNGLCKWPEVKVCQATAEHVATRLAKDVKLQQAMNALEVANALNALSKWPDARACRIAAEHLAARLGQDAELLQSMDVQHCASALNALSKWPDSTDCETAAEHLAARLGQDDRLRQAMDGQEVATALNAVCKWPEKDACRTLAEHLAMQLVEDADLQEAMTAQHVANTLNALSKWPDNRVCLTAAEHLAVWLAHDADLQQVMNALEIATTLSALSKWPDSRACRTASEHLAAHLAREAGIQQALDAQGISNALNALSKWPESGACRKAAKYLAVRLAKDVKLQQAMSVLEVANALNALSKWPESGTCRTAAEHLAARLTNEAGMPKALDARGIANVLNALSKWPDADACRTAAEHLSVRLAQDDRLRRAMDAQQMANALSALSKWPEVRVCRTATERLAERLAQDGRLRQAMTAQHVASALNALSKQPQAEACRTAAEQLAVRLGKDADLQQAMNERELANALNALSKWPESGACRTAAERLAERLTRDDQLRQAMTAQHVANALNALSKWPHAEACRTAAEHLAARLAQDGQLRQAMNAQGISSTLNALSKWPDADACRTAVERLAERLTQDEPLRNALDGQGVSNTLNALSKWPDAGACRAAAEDLAARLVEDAALRRAMTAQHVANALGALGKWPDAGICRTAVEHLAARLAEDAELQQAMDVKGIASALNTLSKRPESAPCRTAAEHLAVRLAGDADLRQAMTDQQVATTLNALSKWPDASAFRTTAEQLAERLACDDRLRQTMDAQGVANTLNALGKWPEASACRAAAEHMATRLARDTGLQQAMNTQAIASALSALSKWPENGSCQEAAVSLAETLGIGGRPFATFGMGELGQLANGMGRFSLVMGGLMAGEDPGTPDASPLGLMHARLRELAAHLNVRHGGLDTADTLDVAIIFKALASARLKDCLKLLASQGLQRLLNLHAQTRFRRDNLETLGNLAAGLLPLVRSPELKTFRTDTLRLLERIQPDVASKAQSYIETHLAPAAPTQGDRIAKDEAFGTRRPGLTFFLLLKTYDVVAGLWKMRNVADDRARVTSRREELKAWVGNLLEQVRESVEGDLDEMSWNLIAQIEAGDHVLDTLDLKLWRDLDKIIAKHPSTQLDVAAVRRELRNQPEVRDLMSGESGAATLQIIDIRGHNAKAGADGTALAQYSFFTRLTGGQIPLIEVELPGKLGAFMLARTIQRDGDLLRMDLFGGSHLTPPTTRVFEQLAGARSAKRYGRIPAIRLADTAPRAPLMRDVIRKLNPQREDWYRMQRALLEVVPRDHVVEGPVRLSLLADRLQGAEPAFALRTPAGEPIRLVSHDGCGFIKESLACRIPAMAQAMEAWRLSRRKKAPDQTPVLRMSPLPAQATHHYPRDEAVIEEARKHLRQSLHTDTALWETDASGGARKLSKAKLYDLLTCAGITGVQGIAVPSADDKLYLPGETGGPFDRAGGPVLLGKPPYDKPNLIPVPAERVGTSKQGDATARFLETAFAFQYSYTAWDESRTTAIGDADDAPMLHGKGVTIVVPDALWPQDNDAQWVWSTEDMKIHSSWTQRRERDRLPAHMDTVGSLRLKDIFAPGALIAVPIDELKKRDADCDGDKVFVYAGLPKMAQAISTFFDDRERQVGKAPSFKPPKTASTAFDEAGRYQAGRAAEVLSAVSGQDLVRRMSTLQFHFWGQPQALRERIAEYAIFGTYEGTRRELRRGLNRLLYNPAEATSAQLQELRERARLGEQYALHPVARDAAQALRSQLEAFANDLQNTRDDAAQPQALAPALAQRFTALADAYAQAQTPRERLAALVEHYPSALLPHPGTTLPKERPSGTDPTPKPPLGYQPGAPLETLRNLLTLGVKVGTDAPKAVTQTDVYLKVADRLDRALRNEPDRIRSILYTKSGLLPKLRDGLDAETELKRLHDNPTLAAGLMEMALKELQEHGLLEGAPAPGDVSTDIEARLRQLARSLHSAAAHAEAHVTNVVRNAIHGIGVLRGDANRLKSEQSLFDKLCNLMQRERLTPDEAAACVHDALRYSIVQPPETFAQGYTDILGKLDIHGVTRVRVRNSFVKPHTAFKGIHVGLMGRDADGKTVRLEIQFHTPQTFDLKERFHDDYKRAQSLSLAGASYEQQQTLLAAARDGFDAIAMPPGCERIIDWDSEPPLTHRLRATTTAAHTDPKGSIERIAAQARTVRREVGPLLEAIGLAIVKHHSVPKQAASIGKKIQRYQVLKGLSPDLAEARIRDAMRWVVLLPVERFAAEFEQTRQALEKAGLRVMRINNGFVAADTTYAGLNATLRSAGGLDFEMQFHTVDSLRARNTSHKAYRKLQDQEVDAMLERDPGKRLSLQQSNAQLLLELKERAAEVPRPQGVVDIASFNRYPDVDAGGGASNKPQRAQEHPSAERKPAIARQPHPTLSQGRRSSMPTLEIKAEVKVKAEVKTEIKAEIKTEVKTEVEVAGNPILQEIAASLAPQWIALRQELAGTGIAPGPMQPARLGEQLTVIQRGLEHKTRQDLLDLADNPGLRLDWARREPLYEAVVVAVAALGLATQQREHPLYDALRELDVRGGLRQSDIDRRFRVGVASGERNICLFDSLHQLIMHSGNGMQRLQGLLGDARIDSGAAFGRYMQHLMHRGGLLRAVPAGHFDQMDFSATSVVMTALANLLDLRIVFLHRQTNGTVHLSPPVGNSGAHTVFLQRETAGGADGHFRPLWLA</sequence>
<dbReference type="NCBIfam" id="NF006607">
    <property type="entry name" value="PRK09169.1-1"/>
    <property type="match status" value="1"/>
</dbReference>
<reference evidence="2" key="1">
    <citation type="submission" date="2021-09" db="EMBL/GenBank/DDBJ databases">
        <title>Genomic analysis of Ralstonia spp.</title>
        <authorList>
            <person name="Aburjaile F."/>
            <person name="Ariute J.C."/>
            <person name="Pais A.K.L."/>
            <person name="Albuquerque G.M.R."/>
            <person name="Silva A.M.F."/>
            <person name="Brenig B."/>
            <person name="Azevedo V."/>
            <person name="Matiuzzi M."/>
            <person name="Ramos R."/>
            <person name="Goes-Neto A."/>
            <person name="Soares S."/>
            <person name="Iseppon A.M.B."/>
            <person name="Souza E."/>
            <person name="Gama M."/>
        </authorList>
    </citation>
    <scope>NUCLEOTIDE SEQUENCE</scope>
    <source>
        <strain evidence="2">CCRMRs91</strain>
    </source>
</reference>
<feature type="region of interest" description="Disordered" evidence="1">
    <location>
        <begin position="1"/>
        <end position="106"/>
    </location>
</feature>